<dbReference type="PRINTS" id="PR00038">
    <property type="entry name" value="HTHLUXR"/>
</dbReference>
<keyword evidence="7" id="KW-1185">Reference proteome</keyword>
<dbReference type="InterPro" id="IPR036388">
    <property type="entry name" value="WH-like_DNA-bd_sf"/>
</dbReference>
<dbReference type="SMART" id="SM00448">
    <property type="entry name" value="REC"/>
    <property type="match status" value="1"/>
</dbReference>
<keyword evidence="1 3" id="KW-0597">Phosphoprotein</keyword>
<dbReference type="InterPro" id="IPR001789">
    <property type="entry name" value="Sig_transdc_resp-reg_receiver"/>
</dbReference>
<evidence type="ECO:0000259" key="4">
    <source>
        <dbReference type="PROSITE" id="PS50043"/>
    </source>
</evidence>
<proteinExistence type="predicted"/>
<dbReference type="GO" id="GO:0003677">
    <property type="term" value="F:DNA binding"/>
    <property type="evidence" value="ECO:0007669"/>
    <property type="project" value="UniProtKB-KW"/>
</dbReference>
<dbReference type="EMBL" id="JACBXS010000067">
    <property type="protein sequence ID" value="NYS26730.1"/>
    <property type="molecule type" value="Genomic_DNA"/>
</dbReference>
<evidence type="ECO:0000313" key="7">
    <source>
        <dbReference type="Proteomes" id="UP000529417"/>
    </source>
</evidence>
<dbReference type="PANTHER" id="PTHR45566:SF1">
    <property type="entry name" value="HTH-TYPE TRANSCRIPTIONAL REGULATOR YHJB-RELATED"/>
    <property type="match status" value="1"/>
</dbReference>
<dbReference type="Gene3D" id="1.10.10.10">
    <property type="entry name" value="Winged helix-like DNA-binding domain superfamily/Winged helix DNA-binding domain"/>
    <property type="match status" value="1"/>
</dbReference>
<dbReference type="Proteomes" id="UP000529417">
    <property type="component" value="Unassembled WGS sequence"/>
</dbReference>
<dbReference type="InterPro" id="IPR058245">
    <property type="entry name" value="NreC/VraR/RcsB-like_REC"/>
</dbReference>
<feature type="domain" description="HTH luxR-type" evidence="4">
    <location>
        <begin position="155"/>
        <end position="220"/>
    </location>
</feature>
<dbReference type="Pfam" id="PF00072">
    <property type="entry name" value="Response_reg"/>
    <property type="match status" value="1"/>
</dbReference>
<dbReference type="RefSeq" id="WP_179907523.1">
    <property type="nucleotide sequence ID" value="NZ_JACBXS010000067.1"/>
</dbReference>
<dbReference type="SUPFAM" id="SSF52172">
    <property type="entry name" value="CheY-like"/>
    <property type="match status" value="1"/>
</dbReference>
<dbReference type="InterPro" id="IPR016032">
    <property type="entry name" value="Sig_transdc_resp-reg_C-effctor"/>
</dbReference>
<evidence type="ECO:0000256" key="3">
    <source>
        <dbReference type="PROSITE-ProRule" id="PRU00169"/>
    </source>
</evidence>
<comment type="caution">
    <text evidence="6">The sequence shown here is derived from an EMBL/GenBank/DDBJ whole genome shotgun (WGS) entry which is preliminary data.</text>
</comment>
<dbReference type="SUPFAM" id="SSF46894">
    <property type="entry name" value="C-terminal effector domain of the bipartite response regulators"/>
    <property type="match status" value="1"/>
</dbReference>
<reference evidence="6 7" key="1">
    <citation type="journal article" date="2000" name="Arch. Microbiol.">
        <title>Rhodobaca bogoriensis gen. nov. and sp. nov., an alkaliphilic purple nonsulfur bacterium from African Rift Valley soda lakes.</title>
        <authorList>
            <person name="Milford A.D."/>
            <person name="Achenbach L.A."/>
            <person name="Jung D.O."/>
            <person name="Madigan M.T."/>
        </authorList>
    </citation>
    <scope>NUCLEOTIDE SEQUENCE [LARGE SCALE GENOMIC DNA]</scope>
    <source>
        <strain evidence="6 7">2376</strain>
    </source>
</reference>
<dbReference type="CDD" id="cd17535">
    <property type="entry name" value="REC_NarL-like"/>
    <property type="match status" value="1"/>
</dbReference>
<dbReference type="PROSITE" id="PS50043">
    <property type="entry name" value="HTH_LUXR_2"/>
    <property type="match status" value="1"/>
</dbReference>
<dbReference type="Pfam" id="PF00196">
    <property type="entry name" value="GerE"/>
    <property type="match status" value="1"/>
</dbReference>
<feature type="domain" description="Response regulatory" evidence="5">
    <location>
        <begin position="7"/>
        <end position="124"/>
    </location>
</feature>
<dbReference type="InterPro" id="IPR051015">
    <property type="entry name" value="EvgA-like"/>
</dbReference>
<dbReference type="GO" id="GO:0000160">
    <property type="term" value="P:phosphorelay signal transduction system"/>
    <property type="evidence" value="ECO:0007669"/>
    <property type="project" value="InterPro"/>
</dbReference>
<dbReference type="PROSITE" id="PS00622">
    <property type="entry name" value="HTH_LUXR_1"/>
    <property type="match status" value="1"/>
</dbReference>
<dbReference type="PANTHER" id="PTHR45566">
    <property type="entry name" value="HTH-TYPE TRANSCRIPTIONAL REGULATOR YHJB-RELATED"/>
    <property type="match status" value="1"/>
</dbReference>
<dbReference type="SMART" id="SM00421">
    <property type="entry name" value="HTH_LUXR"/>
    <property type="match status" value="1"/>
</dbReference>
<dbReference type="GO" id="GO:0006355">
    <property type="term" value="P:regulation of DNA-templated transcription"/>
    <property type="evidence" value="ECO:0007669"/>
    <property type="project" value="InterPro"/>
</dbReference>
<protein>
    <submittedName>
        <fullName evidence="6">Response regulator transcription factor</fullName>
    </submittedName>
</protein>
<sequence>MSTNGSMALTADDDEFFRLALRVVLTEKLHIPEVLETGSLDDAIEAMSINEAVRFAFFDLNMEGLDTFSGIRATREAFPYVRVAVVSASRDRWDVLRALDAGAHGFVPKGDGVKQMEEAINLIVNGGIYVPEFIADIQGVENGAPGQSFEGTTPEERHLENLTPRQNDVLTHVIKGMSNKEIARAMSVSESTVKFHVASLCLRLGVKNRTQIAAQASRFRPR</sequence>
<evidence type="ECO:0000313" key="6">
    <source>
        <dbReference type="EMBL" id="NYS26730.1"/>
    </source>
</evidence>
<gene>
    <name evidence="6" type="ORF">HUK65_17275</name>
</gene>
<dbReference type="AlphaFoldDB" id="A0A7Z0I2G5"/>
<evidence type="ECO:0000256" key="1">
    <source>
        <dbReference type="ARBA" id="ARBA00022553"/>
    </source>
</evidence>
<evidence type="ECO:0000256" key="2">
    <source>
        <dbReference type="ARBA" id="ARBA00023125"/>
    </source>
</evidence>
<dbReference type="CDD" id="cd06170">
    <property type="entry name" value="LuxR_C_like"/>
    <property type="match status" value="1"/>
</dbReference>
<dbReference type="Gene3D" id="3.40.50.2300">
    <property type="match status" value="1"/>
</dbReference>
<organism evidence="6 7">
    <name type="scientific">Rhabdonatronobacter sediminivivens</name>
    <dbReference type="NCBI Taxonomy" id="2743469"/>
    <lineage>
        <taxon>Bacteria</taxon>
        <taxon>Pseudomonadati</taxon>
        <taxon>Pseudomonadota</taxon>
        <taxon>Alphaproteobacteria</taxon>
        <taxon>Rhodobacterales</taxon>
        <taxon>Paracoccaceae</taxon>
        <taxon>Rhabdonatronobacter</taxon>
    </lineage>
</organism>
<keyword evidence="2" id="KW-0238">DNA-binding</keyword>
<evidence type="ECO:0000259" key="5">
    <source>
        <dbReference type="PROSITE" id="PS50110"/>
    </source>
</evidence>
<dbReference type="PROSITE" id="PS50110">
    <property type="entry name" value="RESPONSE_REGULATORY"/>
    <property type="match status" value="1"/>
</dbReference>
<dbReference type="InterPro" id="IPR000792">
    <property type="entry name" value="Tscrpt_reg_LuxR_C"/>
</dbReference>
<feature type="modified residue" description="4-aspartylphosphate" evidence="3">
    <location>
        <position position="59"/>
    </location>
</feature>
<dbReference type="InterPro" id="IPR011006">
    <property type="entry name" value="CheY-like_superfamily"/>
</dbReference>
<name>A0A7Z0I2G5_9RHOB</name>
<accession>A0A7Z0I2G5</accession>